<dbReference type="PANTHER" id="PTHR45024:SF2">
    <property type="entry name" value="SCP2 DOMAIN-CONTAINING PROTEIN"/>
    <property type="match status" value="1"/>
</dbReference>
<dbReference type="KEGG" id="rha:RHA1_ro10326"/>
<dbReference type="AlphaFoldDB" id="Q0RW21"/>
<dbReference type="HOGENOM" id="CLU_010194_14_0_11"/>
<feature type="domain" description="Ketoreductase" evidence="4">
    <location>
        <begin position="13"/>
        <end position="202"/>
    </location>
</feature>
<dbReference type="OrthoDB" id="9808187at2"/>
<geneLocation type="plasmid" evidence="5 6">
    <name>pRHL2</name>
</geneLocation>
<reference evidence="6" key="1">
    <citation type="journal article" date="2006" name="Proc. Natl. Acad. Sci. U.S.A.">
        <title>The complete genome of Rhodococcus sp. RHA1 provides insights into a catabolic powerhouse.</title>
        <authorList>
            <person name="McLeod M.P."/>
            <person name="Warren R.L."/>
            <person name="Hsiao W.W.L."/>
            <person name="Araki N."/>
            <person name="Myhre M."/>
            <person name="Fernandes C."/>
            <person name="Miyazawa D."/>
            <person name="Wong W."/>
            <person name="Lillquist A.L."/>
            <person name="Wang D."/>
            <person name="Dosanjh M."/>
            <person name="Hara H."/>
            <person name="Petrescu A."/>
            <person name="Morin R.D."/>
            <person name="Yang G."/>
            <person name="Stott J.M."/>
            <person name="Schein J.E."/>
            <person name="Shin H."/>
            <person name="Smailus D."/>
            <person name="Siddiqui A.S."/>
            <person name="Marra M.A."/>
            <person name="Jones S.J.M."/>
            <person name="Holt R."/>
            <person name="Brinkman F.S.L."/>
            <person name="Miyauchi K."/>
            <person name="Fukuda M."/>
            <person name="Davies J.E."/>
            <person name="Mohn W.W."/>
            <person name="Eltis L.D."/>
        </authorList>
    </citation>
    <scope>NUCLEOTIDE SEQUENCE [LARGE SCALE GENOMIC DNA]</scope>
    <source>
        <strain evidence="6">RHA1</strain>
    </source>
</reference>
<keyword evidence="2" id="KW-0560">Oxidoreductase</keyword>
<dbReference type="Gene3D" id="3.40.50.720">
    <property type="entry name" value="NAD(P)-binding Rossmann-like Domain"/>
    <property type="match status" value="1"/>
</dbReference>
<dbReference type="InterPro" id="IPR057326">
    <property type="entry name" value="KR_dom"/>
</dbReference>
<evidence type="ECO:0000259" key="4">
    <source>
        <dbReference type="SMART" id="SM00822"/>
    </source>
</evidence>
<dbReference type="PATRIC" id="fig|101510.16.peg.8720"/>
<keyword evidence="5" id="KW-0614">Plasmid</keyword>
<dbReference type="PANTHER" id="PTHR45024">
    <property type="entry name" value="DEHYDROGENASES, SHORT CHAIN"/>
    <property type="match status" value="1"/>
</dbReference>
<gene>
    <name evidence="5" type="ordered locus">RHA1_ro10326</name>
</gene>
<dbReference type="Pfam" id="PF00106">
    <property type="entry name" value="adh_short"/>
    <property type="match status" value="1"/>
</dbReference>
<dbReference type="SUPFAM" id="SSF51735">
    <property type="entry name" value="NAD(P)-binding Rossmann-fold domains"/>
    <property type="match status" value="1"/>
</dbReference>
<evidence type="ECO:0000256" key="3">
    <source>
        <dbReference type="RuleBase" id="RU000363"/>
    </source>
</evidence>
<comment type="similarity">
    <text evidence="1 3">Belongs to the short-chain dehydrogenases/reductases (SDR) family.</text>
</comment>
<protein>
    <submittedName>
        <fullName evidence="5">Probable short-chain dehydrogenase</fullName>
    </submittedName>
</protein>
<dbReference type="SMART" id="SM00822">
    <property type="entry name" value="PKS_KR"/>
    <property type="match status" value="1"/>
</dbReference>
<dbReference type="EMBL" id="CP000433">
    <property type="protein sequence ID" value="ABH00515.1"/>
    <property type="molecule type" value="Genomic_DNA"/>
</dbReference>
<dbReference type="Proteomes" id="UP000008710">
    <property type="component" value="Plasmid pRHL2"/>
</dbReference>
<evidence type="ECO:0000256" key="2">
    <source>
        <dbReference type="ARBA" id="ARBA00023002"/>
    </source>
</evidence>
<dbReference type="PRINTS" id="PR00081">
    <property type="entry name" value="GDHRDH"/>
</dbReference>
<dbReference type="InterPro" id="IPR036291">
    <property type="entry name" value="NAD(P)-bd_dom_sf"/>
</dbReference>
<evidence type="ECO:0000313" key="6">
    <source>
        <dbReference type="Proteomes" id="UP000008710"/>
    </source>
</evidence>
<dbReference type="InterPro" id="IPR051687">
    <property type="entry name" value="Peroxisomal_Beta-Oxidation"/>
</dbReference>
<dbReference type="RefSeq" id="WP_011600152.1">
    <property type="nucleotide sequence ID" value="NC_008270.1"/>
</dbReference>
<proteinExistence type="inferred from homology"/>
<dbReference type="GO" id="GO:0016491">
    <property type="term" value="F:oxidoreductase activity"/>
    <property type="evidence" value="ECO:0007669"/>
    <property type="project" value="UniProtKB-KW"/>
</dbReference>
<name>Q0RW21_RHOJR</name>
<accession>Q0RW21</accession>
<evidence type="ECO:0000313" key="5">
    <source>
        <dbReference type="EMBL" id="ABH00515.1"/>
    </source>
</evidence>
<dbReference type="PRINTS" id="PR00080">
    <property type="entry name" value="SDRFAMILY"/>
</dbReference>
<dbReference type="InterPro" id="IPR002347">
    <property type="entry name" value="SDR_fam"/>
</dbReference>
<sequence>MNRPSAAKPLIGRVALVTGGGRGLGRAHSRELARLGASVVVADTGVALDGTAPDATVATSTVDEICADGGRAVADHADVRTFAGAQAAVTSAVECFGRLDIVVNNAGTLHGAPLEALTEADLRAELDIHAVATVAVLQAAFPVMRAQRYGRVLNTISEASLHRHMADSIAYSTAKAAVWGATMAAAAAGEPDGITVNALSPGAYTRMSKRFLDVQGIPAGLDLSPERVAEVAAGLCTEAAGGINGRVLHTAGGHIREFRLGRLDDTDLVEWLRRYVDRHVAGAPND</sequence>
<organism evidence="5 6">
    <name type="scientific">Rhodococcus jostii (strain RHA1)</name>
    <dbReference type="NCBI Taxonomy" id="101510"/>
    <lineage>
        <taxon>Bacteria</taxon>
        <taxon>Bacillati</taxon>
        <taxon>Actinomycetota</taxon>
        <taxon>Actinomycetes</taxon>
        <taxon>Mycobacteriales</taxon>
        <taxon>Nocardiaceae</taxon>
        <taxon>Rhodococcus</taxon>
    </lineage>
</organism>
<evidence type="ECO:0000256" key="1">
    <source>
        <dbReference type="ARBA" id="ARBA00006484"/>
    </source>
</evidence>